<dbReference type="RefSeq" id="WP_028310167.1">
    <property type="nucleotide sequence ID" value="NZ_AXWS01000007.1"/>
</dbReference>
<dbReference type="PROSITE" id="PS50995">
    <property type="entry name" value="HTH_MARR_2"/>
    <property type="match status" value="1"/>
</dbReference>
<reference evidence="6" key="1">
    <citation type="journal article" date="1999" name="Trends Microbiol.">
        <title>The mar regulon: multiple resistance to antibiotics and other toxic chemicals.</title>
        <authorList>
            <person name="Alekshun M.N."/>
            <person name="Levy S.B."/>
        </authorList>
    </citation>
    <scope>NUCLEOTIDE SEQUENCE</scope>
</reference>
<dbReference type="GO" id="GO:0003700">
    <property type="term" value="F:DNA-binding transcription factor activity"/>
    <property type="evidence" value="ECO:0007669"/>
    <property type="project" value="InterPro"/>
</dbReference>
<feature type="domain" description="HTH marR-type" evidence="4">
    <location>
        <begin position="10"/>
        <end position="142"/>
    </location>
</feature>
<protein>
    <submittedName>
        <fullName evidence="6">MarR family winged helix-turn-helix transcriptional regulator</fullName>
    </submittedName>
</protein>
<dbReference type="PANTHER" id="PTHR42756">
    <property type="entry name" value="TRANSCRIPTIONAL REGULATOR, MARR"/>
    <property type="match status" value="1"/>
</dbReference>
<dbReference type="Gene3D" id="1.10.10.10">
    <property type="entry name" value="Winged helix-like DNA-binding domain superfamily/Winged helix DNA-binding domain"/>
    <property type="match status" value="1"/>
</dbReference>
<keyword evidence="5" id="KW-1185">Reference proteome</keyword>
<dbReference type="Pfam" id="PF01047">
    <property type="entry name" value="MarR"/>
    <property type="match status" value="1"/>
</dbReference>
<dbReference type="Proteomes" id="UP000675920">
    <property type="component" value="Unplaced"/>
</dbReference>
<dbReference type="InterPro" id="IPR036390">
    <property type="entry name" value="WH_DNA-bd_sf"/>
</dbReference>
<evidence type="ECO:0000259" key="4">
    <source>
        <dbReference type="PROSITE" id="PS50995"/>
    </source>
</evidence>
<name>A0A8B6X135_9BURK</name>
<sequence>MSRKRTRFVDDFLSSLLTRASHAISSEFLREVEKQKLAPTEWRVLATLSDGDGLTIGQLAEIVMAKQPTVTKIIDRMSMQGLVERKTGEIDKRQTTIFTTDAGKELVRDLLRRARMAESAALRQFSDDEIDTLKKLLRRMIDGE</sequence>
<dbReference type="InterPro" id="IPR000835">
    <property type="entry name" value="HTH_MarR-typ"/>
</dbReference>
<dbReference type="SMART" id="SM00347">
    <property type="entry name" value="HTH_MARR"/>
    <property type="match status" value="1"/>
</dbReference>
<dbReference type="AlphaFoldDB" id="A0A8B6X135"/>
<evidence type="ECO:0000256" key="1">
    <source>
        <dbReference type="ARBA" id="ARBA00023015"/>
    </source>
</evidence>
<dbReference type="GO" id="GO:0003677">
    <property type="term" value="F:DNA binding"/>
    <property type="evidence" value="ECO:0007669"/>
    <property type="project" value="UniProtKB-KW"/>
</dbReference>
<evidence type="ECO:0000256" key="2">
    <source>
        <dbReference type="ARBA" id="ARBA00023125"/>
    </source>
</evidence>
<dbReference type="SUPFAM" id="SSF46785">
    <property type="entry name" value="Winged helix' DNA-binding domain"/>
    <property type="match status" value="1"/>
</dbReference>
<dbReference type="InterPro" id="IPR036388">
    <property type="entry name" value="WH-like_DNA-bd_sf"/>
</dbReference>
<evidence type="ECO:0000313" key="6">
    <source>
        <dbReference type="RefSeq" id="WP_028310167.1"/>
    </source>
</evidence>
<evidence type="ECO:0000256" key="3">
    <source>
        <dbReference type="ARBA" id="ARBA00023163"/>
    </source>
</evidence>
<reference evidence="6" key="2">
    <citation type="journal article" date="2017" name="Crit. Rev. Biochem. Mol. Biol.">
        <title>MarR family transcription factors: dynamic variations on a common scaffold.</title>
        <authorList>
            <person name="Deochand D.K."/>
            <person name="Grove A."/>
        </authorList>
    </citation>
    <scope>NUCLEOTIDE SEQUENCE</scope>
</reference>
<keyword evidence="3" id="KW-0804">Transcription</keyword>
<reference evidence="6" key="3">
    <citation type="submission" date="2025-08" db="UniProtKB">
        <authorList>
            <consortium name="RefSeq"/>
        </authorList>
    </citation>
    <scope>IDENTIFICATION</scope>
</reference>
<keyword evidence="1" id="KW-0805">Transcription regulation</keyword>
<proteinExistence type="predicted"/>
<evidence type="ECO:0000313" key="5">
    <source>
        <dbReference type="Proteomes" id="UP000675920"/>
    </source>
</evidence>
<keyword evidence="2" id="KW-0238">DNA-binding</keyword>
<organism evidence="5 6">
    <name type="scientific">Derxia gummosa DSM 723</name>
    <dbReference type="NCBI Taxonomy" id="1121388"/>
    <lineage>
        <taxon>Bacteria</taxon>
        <taxon>Pseudomonadati</taxon>
        <taxon>Pseudomonadota</taxon>
        <taxon>Betaproteobacteria</taxon>
        <taxon>Burkholderiales</taxon>
        <taxon>Alcaligenaceae</taxon>
        <taxon>Derxia</taxon>
    </lineage>
</organism>
<dbReference type="OrthoDB" id="6454727at2"/>
<accession>A0A8B6X135</accession>
<dbReference type="PANTHER" id="PTHR42756:SF1">
    <property type="entry name" value="TRANSCRIPTIONAL REPRESSOR OF EMRAB OPERON"/>
    <property type="match status" value="1"/>
</dbReference>
<dbReference type="PRINTS" id="PR00598">
    <property type="entry name" value="HTHMARR"/>
</dbReference>